<evidence type="ECO:0000256" key="4">
    <source>
        <dbReference type="ARBA" id="ARBA00023242"/>
    </source>
</evidence>
<feature type="region of interest" description="Disordered" evidence="6">
    <location>
        <begin position="281"/>
        <end position="321"/>
    </location>
</feature>
<feature type="compositionally biased region" description="Polar residues" evidence="6">
    <location>
        <begin position="281"/>
        <end position="303"/>
    </location>
</feature>
<sequence>MITTNMVNHEDTTTTTVPPLSAVPDREATTMTIPQGGSVDLVVKKRGRPRKYDSDGKLNVQYQGAKSSPGFVLSPTSLASTNWQQLSASFGELFPITVGEAFTPHVVTVNTGEDVSGKIMSFAQKGPGGICILSANGAVSNVAIRQPGSSGGTLTYEGRFEILSLSGSFTLSENRDMRIQSGGLSVSLAGPDGGVIGGAVAGLLTAAGPIQIVMGSFIPNSYKTHKKNREHTLASPISPGPDTVAEARPILEANSDNVDGENFQITMSRLPEQSQRESVSVTTNGDTENLDATPNVATWNGSEEFSDQRISPDINISLPDE</sequence>
<evidence type="ECO:0000259" key="7">
    <source>
        <dbReference type="PROSITE" id="PS51742"/>
    </source>
</evidence>
<gene>
    <name evidence="8" type="ORF">LLUT_LOCUS22506</name>
</gene>
<evidence type="ECO:0000256" key="1">
    <source>
        <dbReference type="ARBA" id="ARBA00023015"/>
    </source>
</evidence>
<evidence type="ECO:0000256" key="2">
    <source>
        <dbReference type="ARBA" id="ARBA00023125"/>
    </source>
</evidence>
<dbReference type="Gene3D" id="3.30.1330.80">
    <property type="entry name" value="Hypothetical protein, similar to alpha- acetolactate decarboxylase, domain 2"/>
    <property type="match status" value="1"/>
</dbReference>
<name>A0AAV1XIR4_LUPLU</name>
<dbReference type="GO" id="GO:0005634">
    <property type="term" value="C:nucleus"/>
    <property type="evidence" value="ECO:0007669"/>
    <property type="project" value="UniProtKB-SubCell"/>
</dbReference>
<dbReference type="SUPFAM" id="SSF117856">
    <property type="entry name" value="AF0104/ALDC/Ptd012-like"/>
    <property type="match status" value="1"/>
</dbReference>
<dbReference type="AlphaFoldDB" id="A0AAV1XIR4"/>
<evidence type="ECO:0000256" key="6">
    <source>
        <dbReference type="SAM" id="MobiDB-lite"/>
    </source>
</evidence>
<comment type="domain">
    <text evidence="5">The PPC domain mediates interactions between AHL proteins.</text>
</comment>
<comment type="function">
    <text evidence="5">Transcription factor that specifically binds AT-rich DNA sequences related to the nuclear matrix attachment regions (MARs).</text>
</comment>
<feature type="region of interest" description="Disordered" evidence="6">
    <location>
        <begin position="1"/>
        <end position="22"/>
    </location>
</feature>
<dbReference type="InterPro" id="IPR039605">
    <property type="entry name" value="AHL"/>
</dbReference>
<dbReference type="Proteomes" id="UP001497480">
    <property type="component" value="Unassembled WGS sequence"/>
</dbReference>
<keyword evidence="2 5" id="KW-0238">DNA-binding</keyword>
<dbReference type="PANTHER" id="PTHR31500">
    <property type="entry name" value="AT-HOOK MOTIF NUCLEAR-LOCALIZED PROTEIN 9"/>
    <property type="match status" value="1"/>
</dbReference>
<dbReference type="PROSITE" id="PS51742">
    <property type="entry name" value="PPC"/>
    <property type="match status" value="1"/>
</dbReference>
<dbReference type="Pfam" id="PF03479">
    <property type="entry name" value="PCC"/>
    <property type="match status" value="1"/>
</dbReference>
<dbReference type="PANTHER" id="PTHR31500:SF56">
    <property type="entry name" value="AT-HOOK MOTIF NUCLEAR-LOCALIZED PROTEIN"/>
    <property type="match status" value="1"/>
</dbReference>
<proteinExistence type="predicted"/>
<evidence type="ECO:0000313" key="8">
    <source>
        <dbReference type="EMBL" id="CAL0321446.1"/>
    </source>
</evidence>
<dbReference type="EMBL" id="CAXHTB010000015">
    <property type="protein sequence ID" value="CAL0321446.1"/>
    <property type="molecule type" value="Genomic_DNA"/>
</dbReference>
<evidence type="ECO:0000313" key="9">
    <source>
        <dbReference type="Proteomes" id="UP001497480"/>
    </source>
</evidence>
<feature type="domain" description="PPC" evidence="7">
    <location>
        <begin position="99"/>
        <end position="239"/>
    </location>
</feature>
<comment type="subcellular location">
    <subcellularLocation>
        <location evidence="5">Nucleus</location>
    </subcellularLocation>
</comment>
<evidence type="ECO:0000256" key="5">
    <source>
        <dbReference type="RuleBase" id="RU367031"/>
    </source>
</evidence>
<comment type="caution">
    <text evidence="8">The sequence shown here is derived from an EMBL/GenBank/DDBJ whole genome shotgun (WGS) entry which is preliminary data.</text>
</comment>
<keyword evidence="4 5" id="KW-0539">Nucleus</keyword>
<keyword evidence="9" id="KW-1185">Reference proteome</keyword>
<evidence type="ECO:0000256" key="3">
    <source>
        <dbReference type="ARBA" id="ARBA00023163"/>
    </source>
</evidence>
<organism evidence="8 9">
    <name type="scientific">Lupinus luteus</name>
    <name type="common">European yellow lupine</name>
    <dbReference type="NCBI Taxonomy" id="3873"/>
    <lineage>
        <taxon>Eukaryota</taxon>
        <taxon>Viridiplantae</taxon>
        <taxon>Streptophyta</taxon>
        <taxon>Embryophyta</taxon>
        <taxon>Tracheophyta</taxon>
        <taxon>Spermatophyta</taxon>
        <taxon>Magnoliopsida</taxon>
        <taxon>eudicotyledons</taxon>
        <taxon>Gunneridae</taxon>
        <taxon>Pentapetalae</taxon>
        <taxon>rosids</taxon>
        <taxon>fabids</taxon>
        <taxon>Fabales</taxon>
        <taxon>Fabaceae</taxon>
        <taxon>Papilionoideae</taxon>
        <taxon>50 kb inversion clade</taxon>
        <taxon>genistoids sensu lato</taxon>
        <taxon>core genistoids</taxon>
        <taxon>Genisteae</taxon>
        <taxon>Lupinus</taxon>
    </lineage>
</organism>
<dbReference type="InterPro" id="IPR005175">
    <property type="entry name" value="PPC_dom"/>
</dbReference>
<accession>A0AAV1XIR4</accession>
<keyword evidence="1 5" id="KW-0805">Transcription regulation</keyword>
<reference evidence="8 9" key="1">
    <citation type="submission" date="2024-03" db="EMBL/GenBank/DDBJ databases">
        <authorList>
            <person name="Martinez-Hernandez J."/>
        </authorList>
    </citation>
    <scope>NUCLEOTIDE SEQUENCE [LARGE SCALE GENOMIC DNA]</scope>
</reference>
<protein>
    <recommendedName>
        <fullName evidence="5">AT-hook motif nuclear-localized protein</fullName>
    </recommendedName>
</protein>
<dbReference type="CDD" id="cd11378">
    <property type="entry name" value="DUF296"/>
    <property type="match status" value="1"/>
</dbReference>
<keyword evidence="3 5" id="KW-0804">Transcription</keyword>
<dbReference type="GO" id="GO:0003680">
    <property type="term" value="F:minor groove of adenine-thymine-rich DNA binding"/>
    <property type="evidence" value="ECO:0007669"/>
    <property type="project" value="UniProtKB-UniRule"/>
</dbReference>
<feature type="compositionally biased region" description="Polar residues" evidence="6">
    <location>
        <begin position="1"/>
        <end position="18"/>
    </location>
</feature>